<organism evidence="2 3">
    <name type="scientific">Hypholoma sublateritium (strain FD-334 SS-4)</name>
    <dbReference type="NCBI Taxonomy" id="945553"/>
    <lineage>
        <taxon>Eukaryota</taxon>
        <taxon>Fungi</taxon>
        <taxon>Dikarya</taxon>
        <taxon>Basidiomycota</taxon>
        <taxon>Agaricomycotina</taxon>
        <taxon>Agaricomycetes</taxon>
        <taxon>Agaricomycetidae</taxon>
        <taxon>Agaricales</taxon>
        <taxon>Agaricineae</taxon>
        <taxon>Strophariaceae</taxon>
        <taxon>Hypholoma</taxon>
    </lineage>
</organism>
<dbReference type="Proteomes" id="UP000054270">
    <property type="component" value="Unassembled WGS sequence"/>
</dbReference>
<dbReference type="EMBL" id="KN817621">
    <property type="protein sequence ID" value="KJA16410.1"/>
    <property type="molecule type" value="Genomic_DNA"/>
</dbReference>
<dbReference type="AlphaFoldDB" id="A0A0D2P7Q9"/>
<evidence type="ECO:0000256" key="1">
    <source>
        <dbReference type="SAM" id="MobiDB-lite"/>
    </source>
</evidence>
<evidence type="ECO:0000313" key="2">
    <source>
        <dbReference type="EMBL" id="KJA16410.1"/>
    </source>
</evidence>
<feature type="compositionally biased region" description="Pro residues" evidence="1">
    <location>
        <begin position="53"/>
        <end position="66"/>
    </location>
</feature>
<evidence type="ECO:0000313" key="3">
    <source>
        <dbReference type="Proteomes" id="UP000054270"/>
    </source>
</evidence>
<sequence>MSLGSPCLAKGSLASHAASNRVKSAPGTWDGRGRSIRWHPPTLAHVVTVAFPVDPPAPPPPPPDKPASPARIADGRPFRDAAVKSKAEATNYGLQDGRHTEPDSLLGQGPLFIRPIPRVVPVFSLDPSALRTASALSAARCVGAATSRSAQVMWNCERV</sequence>
<proteinExistence type="predicted"/>
<gene>
    <name evidence="2" type="ORF">HYPSUDRAFT_207010</name>
</gene>
<feature type="region of interest" description="Disordered" evidence="1">
    <location>
        <begin position="1"/>
        <end position="36"/>
    </location>
</feature>
<feature type="region of interest" description="Disordered" evidence="1">
    <location>
        <begin position="51"/>
        <end position="106"/>
    </location>
</feature>
<feature type="compositionally biased region" description="Basic and acidic residues" evidence="1">
    <location>
        <begin position="73"/>
        <end position="87"/>
    </location>
</feature>
<protein>
    <submittedName>
        <fullName evidence="2">Uncharacterized protein</fullName>
    </submittedName>
</protein>
<accession>A0A0D2P7Q9</accession>
<name>A0A0D2P7Q9_HYPSF</name>
<keyword evidence="3" id="KW-1185">Reference proteome</keyword>
<reference evidence="3" key="1">
    <citation type="submission" date="2014-04" db="EMBL/GenBank/DDBJ databases">
        <title>Evolutionary Origins and Diversification of the Mycorrhizal Mutualists.</title>
        <authorList>
            <consortium name="DOE Joint Genome Institute"/>
            <consortium name="Mycorrhizal Genomics Consortium"/>
            <person name="Kohler A."/>
            <person name="Kuo A."/>
            <person name="Nagy L.G."/>
            <person name="Floudas D."/>
            <person name="Copeland A."/>
            <person name="Barry K.W."/>
            <person name="Cichocki N."/>
            <person name="Veneault-Fourrey C."/>
            <person name="LaButti K."/>
            <person name="Lindquist E.A."/>
            <person name="Lipzen A."/>
            <person name="Lundell T."/>
            <person name="Morin E."/>
            <person name="Murat C."/>
            <person name="Riley R."/>
            <person name="Ohm R."/>
            <person name="Sun H."/>
            <person name="Tunlid A."/>
            <person name="Henrissat B."/>
            <person name="Grigoriev I.V."/>
            <person name="Hibbett D.S."/>
            <person name="Martin F."/>
        </authorList>
    </citation>
    <scope>NUCLEOTIDE SEQUENCE [LARGE SCALE GENOMIC DNA]</scope>
    <source>
        <strain evidence="3">FD-334 SS-4</strain>
    </source>
</reference>